<dbReference type="EMBL" id="DRLI01000157">
    <property type="protein sequence ID" value="HHM02182.1"/>
    <property type="molecule type" value="Genomic_DNA"/>
</dbReference>
<dbReference type="Proteomes" id="UP000885771">
    <property type="component" value="Unassembled WGS sequence"/>
</dbReference>
<name>A0A7V5VEM5_CALAY</name>
<protein>
    <submittedName>
        <fullName evidence="2">TerB family tellurite resistance protein</fullName>
    </submittedName>
</protein>
<feature type="domain" description="Co-chaperone DjlA N-terminal" evidence="1">
    <location>
        <begin position="3"/>
        <end position="118"/>
    </location>
</feature>
<accession>A0A7V5VEM5</accession>
<dbReference type="Pfam" id="PF05099">
    <property type="entry name" value="TerB"/>
    <property type="match status" value="1"/>
</dbReference>
<evidence type="ECO:0000313" key="2">
    <source>
        <dbReference type="EMBL" id="HHM02182.1"/>
    </source>
</evidence>
<dbReference type="InterPro" id="IPR029024">
    <property type="entry name" value="TerB-like"/>
</dbReference>
<evidence type="ECO:0000259" key="1">
    <source>
        <dbReference type="Pfam" id="PF05099"/>
    </source>
</evidence>
<organism evidence="2">
    <name type="scientific">Caldithrix abyssi</name>
    <dbReference type="NCBI Taxonomy" id="187145"/>
    <lineage>
        <taxon>Bacteria</taxon>
        <taxon>Pseudomonadati</taxon>
        <taxon>Calditrichota</taxon>
        <taxon>Calditrichia</taxon>
        <taxon>Calditrichales</taxon>
        <taxon>Calditrichaceae</taxon>
        <taxon>Caldithrix</taxon>
    </lineage>
</organism>
<comment type="caution">
    <text evidence="2">The sequence shown here is derived from an EMBL/GenBank/DDBJ whole genome shotgun (WGS) entry which is preliminary data.</text>
</comment>
<sequence length="131" mass="15350">MQTATAVLFLELAYADFELSPDEEGKMRKSLKSFFQMDDEALDNLLTLAREKREQRNDIWLFTDMIKRNWPRDTKLKVLKMLWQLVYADGHMDMREEALMRKLTSLLGLSHGDMIMARRAAREEKGQNPPG</sequence>
<proteinExistence type="predicted"/>
<dbReference type="AlphaFoldDB" id="A0A7V5VEM5"/>
<dbReference type="InterPro" id="IPR007791">
    <property type="entry name" value="DjlA_N"/>
</dbReference>
<dbReference type="CDD" id="cd07313">
    <property type="entry name" value="terB_like_2"/>
    <property type="match status" value="1"/>
</dbReference>
<gene>
    <name evidence="2" type="ORF">ENJ15_04160</name>
</gene>
<reference evidence="2" key="1">
    <citation type="journal article" date="2020" name="mSystems">
        <title>Genome- and Community-Level Interaction Insights into Carbon Utilization and Element Cycling Functions of Hydrothermarchaeota in Hydrothermal Sediment.</title>
        <authorList>
            <person name="Zhou Z."/>
            <person name="Liu Y."/>
            <person name="Xu W."/>
            <person name="Pan J."/>
            <person name="Luo Z.H."/>
            <person name="Li M."/>
        </authorList>
    </citation>
    <scope>NUCLEOTIDE SEQUENCE [LARGE SCALE GENOMIC DNA]</scope>
    <source>
        <strain evidence="2">HyVt-460</strain>
    </source>
</reference>
<dbReference type="SUPFAM" id="SSF158682">
    <property type="entry name" value="TerB-like"/>
    <property type="match status" value="1"/>
</dbReference>
<dbReference type="Gene3D" id="1.10.3680.10">
    <property type="entry name" value="TerB-like"/>
    <property type="match status" value="1"/>
</dbReference>